<dbReference type="FunFam" id="3.40.50.720:FF:000202">
    <property type="entry name" value="Short-chain dehydrogenase/reductase family 16C member 6"/>
    <property type="match status" value="1"/>
</dbReference>
<gene>
    <name evidence="6" type="ORF">HOLleu_13480</name>
</gene>
<dbReference type="PANTHER" id="PTHR24322">
    <property type="entry name" value="PKSB"/>
    <property type="match status" value="1"/>
</dbReference>
<evidence type="ECO:0000256" key="4">
    <source>
        <dbReference type="RuleBase" id="RU000363"/>
    </source>
</evidence>
<keyword evidence="5" id="KW-0472">Membrane</keyword>
<dbReference type="GO" id="GO:0016616">
    <property type="term" value="F:oxidoreductase activity, acting on the CH-OH group of donors, NAD or NADP as acceptor"/>
    <property type="evidence" value="ECO:0007669"/>
    <property type="project" value="TreeGrafter"/>
</dbReference>
<dbReference type="GO" id="GO:0005811">
    <property type="term" value="C:lipid droplet"/>
    <property type="evidence" value="ECO:0007669"/>
    <property type="project" value="TreeGrafter"/>
</dbReference>
<dbReference type="InterPro" id="IPR036291">
    <property type="entry name" value="NAD(P)-bd_dom_sf"/>
</dbReference>
<evidence type="ECO:0000256" key="1">
    <source>
        <dbReference type="ARBA" id="ARBA00006484"/>
    </source>
</evidence>
<proteinExistence type="inferred from homology"/>
<keyword evidence="5" id="KW-1133">Transmembrane helix</keyword>
<keyword evidence="7" id="KW-1185">Reference proteome</keyword>
<dbReference type="PRINTS" id="PR00081">
    <property type="entry name" value="GDHRDH"/>
</dbReference>
<dbReference type="PRINTS" id="PR00080">
    <property type="entry name" value="SDRFAMILY"/>
</dbReference>
<feature type="transmembrane region" description="Helical" evidence="5">
    <location>
        <begin position="6"/>
        <end position="31"/>
    </location>
</feature>
<dbReference type="PANTHER" id="PTHR24322:SF746">
    <property type="entry name" value="SHORT CHAIN DEHYDROGENASE_REDUCTASE FAMILY 16C MEMBER 5"/>
    <property type="match status" value="1"/>
</dbReference>
<dbReference type="CDD" id="cd05339">
    <property type="entry name" value="17beta-HSDXI-like_SDR_c"/>
    <property type="match status" value="1"/>
</dbReference>
<sequence length="310" mass="34589">MLLLLEFIVGLPVVLVKVVWFIFYGILRYLVPMWLWRKKSVEGEIVLITGAGSGIGRQIALNFAKKGAQLVLWDVNGAGNKETARQVRELGAKVWTYECDVSNRQNVYNTAQKVKHDVGSVTILVNNAGIVSGNYFLDIPDEKIVKTLEVNTMAHFWTLKAFLPDMIKNDHGHIVTIASIVGEGGIGGMTDYCASKCAVKGLHDSILREMRVMKRNVKCTIVCPYTVTTGMFDGIQVRYQFLLPFLSPEYVGKKIVQAVQTDTDTLYLPPRLVVAMILMHTLPTRTQLVLEGFLNANEAIKGFVGRGRQR</sequence>
<evidence type="ECO:0000256" key="5">
    <source>
        <dbReference type="SAM" id="Phobius"/>
    </source>
</evidence>
<name>A0A9Q1CCJ5_HOLLE</name>
<accession>A0A9Q1CCJ5</accession>
<reference evidence="6" key="1">
    <citation type="submission" date="2021-10" db="EMBL/GenBank/DDBJ databases">
        <title>Tropical sea cucumber genome reveals ecological adaptation and Cuvierian tubules defense mechanism.</title>
        <authorList>
            <person name="Chen T."/>
        </authorList>
    </citation>
    <scope>NUCLEOTIDE SEQUENCE</scope>
    <source>
        <strain evidence="6">Nanhai2018</strain>
        <tissue evidence="6">Muscle</tissue>
    </source>
</reference>
<dbReference type="Gene3D" id="3.40.50.720">
    <property type="entry name" value="NAD(P)-binding Rossmann-like Domain"/>
    <property type="match status" value="1"/>
</dbReference>
<evidence type="ECO:0000256" key="2">
    <source>
        <dbReference type="ARBA" id="ARBA00023002"/>
    </source>
</evidence>
<comment type="similarity">
    <text evidence="1 4">Belongs to the short-chain dehydrogenases/reductases (SDR) family.</text>
</comment>
<dbReference type="Pfam" id="PF00106">
    <property type="entry name" value="adh_short"/>
    <property type="match status" value="1"/>
</dbReference>
<dbReference type="EMBL" id="JAIZAY010000005">
    <property type="protein sequence ID" value="KAJ8042427.1"/>
    <property type="molecule type" value="Genomic_DNA"/>
</dbReference>
<protein>
    <submittedName>
        <fullName evidence="6">Epidermal retinol dehydrogenase 2</fullName>
    </submittedName>
</protein>
<keyword evidence="5" id="KW-0812">Transmembrane</keyword>
<dbReference type="OrthoDB" id="10253736at2759"/>
<comment type="caution">
    <text evidence="6">The sequence shown here is derived from an EMBL/GenBank/DDBJ whole genome shotgun (WGS) entry which is preliminary data.</text>
</comment>
<keyword evidence="2" id="KW-0560">Oxidoreductase</keyword>
<dbReference type="AlphaFoldDB" id="A0A9Q1CCJ5"/>
<dbReference type="InterPro" id="IPR002347">
    <property type="entry name" value="SDR_fam"/>
</dbReference>
<evidence type="ECO:0000313" key="7">
    <source>
        <dbReference type="Proteomes" id="UP001152320"/>
    </source>
</evidence>
<keyword evidence="3" id="KW-0520">NAD</keyword>
<evidence type="ECO:0000256" key="3">
    <source>
        <dbReference type="ARBA" id="ARBA00023027"/>
    </source>
</evidence>
<dbReference type="Proteomes" id="UP001152320">
    <property type="component" value="Chromosome 5"/>
</dbReference>
<organism evidence="6 7">
    <name type="scientific">Holothuria leucospilota</name>
    <name type="common">Black long sea cucumber</name>
    <name type="synonym">Mertensiothuria leucospilota</name>
    <dbReference type="NCBI Taxonomy" id="206669"/>
    <lineage>
        <taxon>Eukaryota</taxon>
        <taxon>Metazoa</taxon>
        <taxon>Echinodermata</taxon>
        <taxon>Eleutherozoa</taxon>
        <taxon>Echinozoa</taxon>
        <taxon>Holothuroidea</taxon>
        <taxon>Aspidochirotacea</taxon>
        <taxon>Aspidochirotida</taxon>
        <taxon>Holothuriidae</taxon>
        <taxon>Holothuria</taxon>
    </lineage>
</organism>
<dbReference type="SUPFAM" id="SSF51735">
    <property type="entry name" value="NAD(P)-binding Rossmann-fold domains"/>
    <property type="match status" value="1"/>
</dbReference>
<evidence type="ECO:0000313" key="6">
    <source>
        <dbReference type="EMBL" id="KAJ8042427.1"/>
    </source>
</evidence>